<dbReference type="EMBL" id="SRXT01000006">
    <property type="protein sequence ID" value="TGX52150.1"/>
    <property type="molecule type" value="Genomic_DNA"/>
</dbReference>
<keyword evidence="2" id="KW-0560">Oxidoreductase</keyword>
<dbReference type="PANTHER" id="PTHR48106:SF18">
    <property type="entry name" value="QUINONE OXIDOREDUCTASE PIG3"/>
    <property type="match status" value="1"/>
</dbReference>
<evidence type="ECO:0000256" key="1">
    <source>
        <dbReference type="ARBA" id="ARBA00022857"/>
    </source>
</evidence>
<dbReference type="GO" id="GO:0016651">
    <property type="term" value="F:oxidoreductase activity, acting on NAD(P)H"/>
    <property type="evidence" value="ECO:0007669"/>
    <property type="project" value="TreeGrafter"/>
</dbReference>
<dbReference type="Gene3D" id="3.40.50.720">
    <property type="entry name" value="NAD(P)-binding Rossmann-like Domain"/>
    <property type="match status" value="1"/>
</dbReference>
<dbReference type="InterPro" id="IPR020843">
    <property type="entry name" value="ER"/>
</dbReference>
<name>A0A4S1XAA7_9SPHN</name>
<evidence type="ECO:0000259" key="3">
    <source>
        <dbReference type="SMART" id="SM00829"/>
    </source>
</evidence>
<dbReference type="OrthoDB" id="8629910at2"/>
<keyword evidence="5" id="KW-1185">Reference proteome</keyword>
<dbReference type="Gene3D" id="3.90.180.10">
    <property type="entry name" value="Medium-chain alcohol dehydrogenases, catalytic domain"/>
    <property type="match status" value="1"/>
</dbReference>
<evidence type="ECO:0000256" key="2">
    <source>
        <dbReference type="ARBA" id="ARBA00023002"/>
    </source>
</evidence>
<dbReference type="InterPro" id="IPR036291">
    <property type="entry name" value="NAD(P)-bd_dom_sf"/>
</dbReference>
<dbReference type="InterPro" id="IPR013154">
    <property type="entry name" value="ADH-like_N"/>
</dbReference>
<dbReference type="SUPFAM" id="SSF50129">
    <property type="entry name" value="GroES-like"/>
    <property type="match status" value="1"/>
</dbReference>
<dbReference type="RefSeq" id="WP_135964694.1">
    <property type="nucleotide sequence ID" value="NZ_SRXT01000006.1"/>
</dbReference>
<keyword evidence="1" id="KW-0521">NADP</keyword>
<proteinExistence type="predicted"/>
<dbReference type="AlphaFoldDB" id="A0A4S1XAA7"/>
<dbReference type="Proteomes" id="UP000306147">
    <property type="component" value="Unassembled WGS sequence"/>
</dbReference>
<feature type="domain" description="Enoyl reductase (ER)" evidence="3">
    <location>
        <begin position="16"/>
        <end position="371"/>
    </location>
</feature>
<comment type="caution">
    <text evidence="4">The sequence shown here is derived from an EMBL/GenBank/DDBJ whole genome shotgun (WGS) entry which is preliminary data.</text>
</comment>
<organism evidence="4 5">
    <name type="scientific">Sphingomonas gei</name>
    <dbReference type="NCBI Taxonomy" id="1395960"/>
    <lineage>
        <taxon>Bacteria</taxon>
        <taxon>Pseudomonadati</taxon>
        <taxon>Pseudomonadota</taxon>
        <taxon>Alphaproteobacteria</taxon>
        <taxon>Sphingomonadales</taxon>
        <taxon>Sphingomonadaceae</taxon>
        <taxon>Sphingomonas</taxon>
    </lineage>
</organism>
<dbReference type="CDD" id="cd08291">
    <property type="entry name" value="ETR_like_1"/>
    <property type="match status" value="1"/>
</dbReference>
<accession>A0A4S1XAA7</accession>
<dbReference type="SUPFAM" id="SSF51735">
    <property type="entry name" value="NAD(P)-binding Rossmann-fold domains"/>
    <property type="match status" value="1"/>
</dbReference>
<sequence length="375" mass="39100">MPDPLTGLELRSTISGDARLTLTLEPVTLTPPGPDEVVVRVEASPINPSDLGLLLGPADVATLQPGGTADRPTLTAAIPQARMAAMKARLDQSLPVGNEAAGTVVQAGDNVAALLGRKVGMIGGAMYAQYRKIAARDCIPLPEGASAADGASMFVNPLTALAFVETLRAEGHKALVHTAAASNLGQMLNRICLADGVPLVNIVRSEAQAAILREIGAKYIVDSSAGDFREKLTDAIAETGATLAFDAIGGGKLANAILHAMEAAASRNATEYSRYGSSTFKQVYIYGMLDTGPTELDRGYGFAWGVSGFLLTPFLIKLGMEGNMRLRARVAAELTTTFASHYTATISLADVLDPAVVAAYAKKATGAKYLIDPSR</sequence>
<evidence type="ECO:0000313" key="4">
    <source>
        <dbReference type="EMBL" id="TGX52150.1"/>
    </source>
</evidence>
<reference evidence="4 5" key="1">
    <citation type="submission" date="2019-04" db="EMBL/GenBank/DDBJ databases">
        <title>Sphingomonas psychrotolerans sp. nov., isolated from soil in the Tianshan Mountains, Xinjiang, China.</title>
        <authorList>
            <person name="Luo Y."/>
            <person name="Sheng H."/>
        </authorList>
    </citation>
    <scope>NUCLEOTIDE SEQUENCE [LARGE SCALE GENOMIC DNA]</scope>
    <source>
        <strain evidence="4 5">ZFGT-11</strain>
    </source>
</reference>
<dbReference type="GO" id="GO:0070402">
    <property type="term" value="F:NADPH binding"/>
    <property type="evidence" value="ECO:0007669"/>
    <property type="project" value="TreeGrafter"/>
</dbReference>
<dbReference type="Pfam" id="PF08240">
    <property type="entry name" value="ADH_N"/>
    <property type="match status" value="1"/>
</dbReference>
<dbReference type="SMART" id="SM00829">
    <property type="entry name" value="PKS_ER"/>
    <property type="match status" value="1"/>
</dbReference>
<dbReference type="PANTHER" id="PTHR48106">
    <property type="entry name" value="QUINONE OXIDOREDUCTASE PIG3-RELATED"/>
    <property type="match status" value="1"/>
</dbReference>
<dbReference type="InterPro" id="IPR011032">
    <property type="entry name" value="GroES-like_sf"/>
</dbReference>
<protein>
    <submittedName>
        <fullName evidence="4">NADH oxidase</fullName>
    </submittedName>
</protein>
<evidence type="ECO:0000313" key="5">
    <source>
        <dbReference type="Proteomes" id="UP000306147"/>
    </source>
</evidence>
<gene>
    <name evidence="4" type="ORF">E5A73_15185</name>
</gene>